<accession>A0ABX0DMK6</accession>
<comment type="caution">
    <text evidence="2">The sequence shown here is derived from an EMBL/GenBank/DDBJ whole genome shotgun (WGS) entry which is preliminary data.</text>
</comment>
<reference evidence="2 3" key="1">
    <citation type="submission" date="2020-02" db="EMBL/GenBank/DDBJ databases">
        <title>Whole-genome analyses of novel actinobacteria.</title>
        <authorList>
            <person name="Sahin N."/>
            <person name="Tokatli A."/>
        </authorList>
    </citation>
    <scope>NUCLEOTIDE SEQUENCE [LARGE SCALE GENOMIC DNA]</scope>
    <source>
        <strain evidence="2 3">YC419</strain>
    </source>
</reference>
<evidence type="ECO:0000313" key="3">
    <source>
        <dbReference type="Proteomes" id="UP001518140"/>
    </source>
</evidence>
<evidence type="ECO:0000256" key="1">
    <source>
        <dbReference type="SAM" id="Phobius"/>
    </source>
</evidence>
<organism evidence="2 3">
    <name type="scientific">Streptomyces ureilyticus</name>
    <dbReference type="NCBI Taxonomy" id="1775131"/>
    <lineage>
        <taxon>Bacteria</taxon>
        <taxon>Bacillati</taxon>
        <taxon>Actinomycetota</taxon>
        <taxon>Actinomycetes</taxon>
        <taxon>Kitasatosporales</taxon>
        <taxon>Streptomycetaceae</taxon>
        <taxon>Streptomyces</taxon>
    </lineage>
</organism>
<keyword evidence="1" id="KW-0472">Membrane</keyword>
<proteinExistence type="predicted"/>
<keyword evidence="1" id="KW-0812">Transmembrane</keyword>
<sequence length="66" mass="6338">MVGSLAVLGVVVTVPGLSHFFGSRPLGPVGWTIAVASAAGSVLVPAVAQGAAGVVARTGRSAGRRA</sequence>
<evidence type="ECO:0008006" key="4">
    <source>
        <dbReference type="Google" id="ProtNLM"/>
    </source>
</evidence>
<keyword evidence="1" id="KW-1133">Transmembrane helix</keyword>
<keyword evidence="3" id="KW-1185">Reference proteome</keyword>
<evidence type="ECO:0000313" key="2">
    <source>
        <dbReference type="EMBL" id="NGO43122.1"/>
    </source>
</evidence>
<name>A0ABX0DMK6_9ACTN</name>
<dbReference type="Proteomes" id="UP001518140">
    <property type="component" value="Unassembled WGS sequence"/>
</dbReference>
<feature type="transmembrane region" description="Helical" evidence="1">
    <location>
        <begin position="28"/>
        <end position="56"/>
    </location>
</feature>
<gene>
    <name evidence="2" type="ORF">G6048_13415</name>
</gene>
<dbReference type="EMBL" id="JAAKZX010000033">
    <property type="protein sequence ID" value="NGO43122.1"/>
    <property type="molecule type" value="Genomic_DNA"/>
</dbReference>
<protein>
    <recommendedName>
        <fullName evidence="4">Cation-transporting P-type ATPase C-terminal domain-containing protein</fullName>
    </recommendedName>
</protein>